<feature type="chain" id="PRO_5020831439" evidence="2">
    <location>
        <begin position="25"/>
        <end position="177"/>
    </location>
</feature>
<name>A0A4Q7UUY4_PSEST</name>
<evidence type="ECO:0000256" key="1">
    <source>
        <dbReference type="SAM" id="Phobius"/>
    </source>
</evidence>
<gene>
    <name evidence="3" type="ORF">EV383_2460</name>
</gene>
<organism evidence="3 4">
    <name type="scientific">Pseudonocardia sediminis</name>
    <dbReference type="NCBI Taxonomy" id="1397368"/>
    <lineage>
        <taxon>Bacteria</taxon>
        <taxon>Bacillati</taxon>
        <taxon>Actinomycetota</taxon>
        <taxon>Actinomycetes</taxon>
        <taxon>Pseudonocardiales</taxon>
        <taxon>Pseudonocardiaceae</taxon>
        <taxon>Pseudonocardia</taxon>
    </lineage>
</organism>
<dbReference type="Proteomes" id="UP000291591">
    <property type="component" value="Unassembled WGS sequence"/>
</dbReference>
<reference evidence="3 4" key="1">
    <citation type="submission" date="2019-02" db="EMBL/GenBank/DDBJ databases">
        <title>Sequencing the genomes of 1000 actinobacteria strains.</title>
        <authorList>
            <person name="Klenk H.-P."/>
        </authorList>
    </citation>
    <scope>NUCLEOTIDE SEQUENCE [LARGE SCALE GENOMIC DNA]</scope>
    <source>
        <strain evidence="3 4">DSM 45779</strain>
    </source>
</reference>
<feature type="transmembrane region" description="Helical" evidence="1">
    <location>
        <begin position="34"/>
        <end position="49"/>
    </location>
</feature>
<accession>A0A4Q7UUY4</accession>
<dbReference type="RefSeq" id="WP_130290020.1">
    <property type="nucleotide sequence ID" value="NZ_SHKL01000001.1"/>
</dbReference>
<keyword evidence="1" id="KW-0472">Membrane</keyword>
<feature type="transmembrane region" description="Helical" evidence="1">
    <location>
        <begin position="103"/>
        <end position="124"/>
    </location>
</feature>
<evidence type="ECO:0000256" key="2">
    <source>
        <dbReference type="SAM" id="SignalP"/>
    </source>
</evidence>
<dbReference type="AlphaFoldDB" id="A0A4Q7UUY4"/>
<feature type="signal peptide" evidence="2">
    <location>
        <begin position="1"/>
        <end position="24"/>
    </location>
</feature>
<keyword evidence="2" id="KW-0732">Signal</keyword>
<feature type="transmembrane region" description="Helical" evidence="1">
    <location>
        <begin position="56"/>
        <end position="73"/>
    </location>
</feature>
<comment type="caution">
    <text evidence="3">The sequence shown here is derived from an EMBL/GenBank/DDBJ whole genome shotgun (WGS) entry which is preliminary data.</text>
</comment>
<sequence>MTRLTQSTPVLVLASLVAVLSALAADLGSNHPTHLLVAAHAAVVMWWLCRRLRHHFCSARAIVTVTLVLQPLLHFGSGPEAAHLVDIDDDGVLHLLVNAAQPVVTQIVVPAAALMALTALIRLLGLILRVLRPSITPAHGAVDADLRVPGVVRVGGQRHSLIAMCGWTVAAIRGPPV</sequence>
<protein>
    <submittedName>
        <fullName evidence="3">Uncharacterized protein</fullName>
    </submittedName>
</protein>
<evidence type="ECO:0000313" key="4">
    <source>
        <dbReference type="Proteomes" id="UP000291591"/>
    </source>
</evidence>
<keyword evidence="1" id="KW-1133">Transmembrane helix</keyword>
<keyword evidence="4" id="KW-1185">Reference proteome</keyword>
<dbReference type="EMBL" id="SHKL01000001">
    <property type="protein sequence ID" value="RZT85586.1"/>
    <property type="molecule type" value="Genomic_DNA"/>
</dbReference>
<keyword evidence="1" id="KW-0812">Transmembrane</keyword>
<evidence type="ECO:0000313" key="3">
    <source>
        <dbReference type="EMBL" id="RZT85586.1"/>
    </source>
</evidence>
<proteinExistence type="predicted"/>